<dbReference type="Pfam" id="PF00155">
    <property type="entry name" value="Aminotran_1_2"/>
    <property type="match status" value="1"/>
</dbReference>
<dbReference type="InterPro" id="IPR050881">
    <property type="entry name" value="LL-DAP_aminotransferase"/>
</dbReference>
<dbReference type="InterPro" id="IPR004838">
    <property type="entry name" value="NHTrfase_class1_PyrdxlP-BS"/>
</dbReference>
<dbReference type="Proteomes" id="UP000584374">
    <property type="component" value="Unassembled WGS sequence"/>
</dbReference>
<dbReference type="SUPFAM" id="SSF53383">
    <property type="entry name" value="PLP-dependent transferases"/>
    <property type="match status" value="1"/>
</dbReference>
<dbReference type="NCBIfam" id="TIGR03539">
    <property type="entry name" value="DapC_actino"/>
    <property type="match status" value="1"/>
</dbReference>
<dbReference type="InterPro" id="IPR004839">
    <property type="entry name" value="Aminotransferase_I/II_large"/>
</dbReference>
<gene>
    <name evidence="7" type="ORF">BJ970_000961</name>
</gene>
<dbReference type="CDD" id="cd00609">
    <property type="entry name" value="AAT_like"/>
    <property type="match status" value="1"/>
</dbReference>
<name>A0A840Q0A3_9PSEU</name>
<accession>A0A840Q0A3</accession>
<protein>
    <recommendedName>
        <fullName evidence="4">Aminotransferase</fullName>
        <ecNumber evidence="4">2.6.1.-</ecNumber>
    </recommendedName>
</protein>
<dbReference type="Gene3D" id="3.90.1150.10">
    <property type="entry name" value="Aspartate Aminotransferase, domain 1"/>
    <property type="match status" value="1"/>
</dbReference>
<sequence>MSSASGPDAIASGPGSGLRGPQLSDFPWDSLARQTATAQSHPDGIVNLSVGTPVDPVPANLQRALSAVADQPGYPATHGTPQLREAAVAALRRRHGVSGLEPDAVLPTIGSKELVAWLPTLLGVRAGDIVAIPELAYPTYEVGAKIAGAEVVRLAPGEPPPAGTALQWLNSPSNPTGQVLDAQQLADSIRAARERGAVVASDECYLALGWDAEPVSVLHPSVCSDFRGVLAVHSLSKSSNLAGYRAGFVTGDPELVSRVLEVRKHAGMIVPRPVQEAITAALSDDVHVGVQRELYAARRAVLRPALEAAGFRIDHSQAGLYLWATRGDDAWQTVDWLARRGILVAPGTFYGPGGDRHVRIALTATDERIAAAAKRLGE</sequence>
<feature type="domain" description="Aminotransferase class I/classII large" evidence="6">
    <location>
        <begin position="45"/>
        <end position="376"/>
    </location>
</feature>
<evidence type="ECO:0000313" key="7">
    <source>
        <dbReference type="EMBL" id="MBB5153427.1"/>
    </source>
</evidence>
<comment type="cofactor">
    <cofactor evidence="1 4">
        <name>pyridoxal 5'-phosphate</name>
        <dbReference type="ChEBI" id="CHEBI:597326"/>
    </cofactor>
</comment>
<evidence type="ECO:0000256" key="2">
    <source>
        <dbReference type="ARBA" id="ARBA00022576"/>
    </source>
</evidence>
<dbReference type="GO" id="GO:0008483">
    <property type="term" value="F:transaminase activity"/>
    <property type="evidence" value="ECO:0007669"/>
    <property type="project" value="UniProtKB-KW"/>
</dbReference>
<dbReference type="InterPro" id="IPR019880">
    <property type="entry name" value="OxyQ"/>
</dbReference>
<keyword evidence="2 4" id="KW-0032">Aminotransferase</keyword>
<evidence type="ECO:0000256" key="3">
    <source>
        <dbReference type="ARBA" id="ARBA00022679"/>
    </source>
</evidence>
<keyword evidence="8" id="KW-1185">Reference proteome</keyword>
<evidence type="ECO:0000256" key="1">
    <source>
        <dbReference type="ARBA" id="ARBA00001933"/>
    </source>
</evidence>
<dbReference type="RefSeq" id="WP_184724194.1">
    <property type="nucleotide sequence ID" value="NZ_JACHIW010000001.1"/>
</dbReference>
<dbReference type="Gene3D" id="3.40.640.10">
    <property type="entry name" value="Type I PLP-dependent aspartate aminotransferase-like (Major domain)"/>
    <property type="match status" value="1"/>
</dbReference>
<organism evidence="7 8">
    <name type="scientific">Saccharopolyspora phatthalungensis</name>
    <dbReference type="NCBI Taxonomy" id="664693"/>
    <lineage>
        <taxon>Bacteria</taxon>
        <taxon>Bacillati</taxon>
        <taxon>Actinomycetota</taxon>
        <taxon>Actinomycetes</taxon>
        <taxon>Pseudonocardiales</taxon>
        <taxon>Pseudonocardiaceae</taxon>
        <taxon>Saccharopolyspora</taxon>
    </lineage>
</organism>
<evidence type="ECO:0000313" key="8">
    <source>
        <dbReference type="Proteomes" id="UP000584374"/>
    </source>
</evidence>
<dbReference type="PROSITE" id="PS00105">
    <property type="entry name" value="AA_TRANSFER_CLASS_1"/>
    <property type="match status" value="1"/>
</dbReference>
<comment type="similarity">
    <text evidence="4">Belongs to the class-I pyridoxal-phosphate-dependent aminotransferase family.</text>
</comment>
<comment type="caution">
    <text evidence="7">The sequence shown here is derived from an EMBL/GenBank/DDBJ whole genome shotgun (WGS) entry which is preliminary data.</text>
</comment>
<evidence type="ECO:0000259" key="6">
    <source>
        <dbReference type="Pfam" id="PF00155"/>
    </source>
</evidence>
<dbReference type="EMBL" id="JACHIW010000001">
    <property type="protein sequence ID" value="MBB5153427.1"/>
    <property type="molecule type" value="Genomic_DNA"/>
</dbReference>
<dbReference type="InterPro" id="IPR015422">
    <property type="entry name" value="PyrdxlP-dep_Trfase_small"/>
</dbReference>
<proteinExistence type="inferred from homology"/>
<dbReference type="GO" id="GO:0030170">
    <property type="term" value="F:pyridoxal phosphate binding"/>
    <property type="evidence" value="ECO:0007669"/>
    <property type="project" value="InterPro"/>
</dbReference>
<dbReference type="PANTHER" id="PTHR42832:SF3">
    <property type="entry name" value="L-GLUTAMINE--4-(METHYLSULFANYL)-2-OXOBUTANOATE AMINOTRANSFERASE"/>
    <property type="match status" value="1"/>
</dbReference>
<dbReference type="InterPro" id="IPR015421">
    <property type="entry name" value="PyrdxlP-dep_Trfase_major"/>
</dbReference>
<dbReference type="InterPro" id="IPR015424">
    <property type="entry name" value="PyrdxlP-dep_Trfase"/>
</dbReference>
<keyword evidence="3 4" id="KW-0808">Transferase</keyword>
<evidence type="ECO:0000256" key="4">
    <source>
        <dbReference type="RuleBase" id="RU000481"/>
    </source>
</evidence>
<evidence type="ECO:0000256" key="5">
    <source>
        <dbReference type="SAM" id="MobiDB-lite"/>
    </source>
</evidence>
<dbReference type="AlphaFoldDB" id="A0A840Q0A3"/>
<dbReference type="PANTHER" id="PTHR42832">
    <property type="entry name" value="AMINO ACID AMINOTRANSFERASE"/>
    <property type="match status" value="1"/>
</dbReference>
<feature type="region of interest" description="Disordered" evidence="5">
    <location>
        <begin position="1"/>
        <end position="26"/>
    </location>
</feature>
<dbReference type="EC" id="2.6.1.-" evidence="4"/>
<reference evidence="7 8" key="1">
    <citation type="submission" date="2020-08" db="EMBL/GenBank/DDBJ databases">
        <title>Sequencing the genomes of 1000 actinobacteria strains.</title>
        <authorList>
            <person name="Klenk H.-P."/>
        </authorList>
    </citation>
    <scope>NUCLEOTIDE SEQUENCE [LARGE SCALE GENOMIC DNA]</scope>
    <source>
        <strain evidence="7 8">DSM 45584</strain>
    </source>
</reference>